<feature type="domain" description="PAC" evidence="13">
    <location>
        <begin position="516"/>
        <end position="568"/>
    </location>
</feature>
<name>I3IRG4_9BACT</name>
<dbReference type="Pfam" id="PF02518">
    <property type="entry name" value="HATPase_c"/>
    <property type="match status" value="1"/>
</dbReference>
<feature type="coiled-coil region" evidence="9">
    <location>
        <begin position="664"/>
        <end position="713"/>
    </location>
</feature>
<comment type="caution">
    <text evidence="14">The sequence shown here is derived from an EMBL/GenBank/DDBJ whole genome shotgun (WGS) entry which is preliminary data.</text>
</comment>
<dbReference type="InterPro" id="IPR005467">
    <property type="entry name" value="His_kinase_dom"/>
</dbReference>
<feature type="transmembrane region" description="Helical" evidence="10">
    <location>
        <begin position="130"/>
        <end position="149"/>
    </location>
</feature>
<protein>
    <recommendedName>
        <fullName evidence="2">histidine kinase</fullName>
        <ecNumber evidence="2">2.7.13.3</ecNumber>
    </recommendedName>
</protein>
<dbReference type="InterPro" id="IPR004358">
    <property type="entry name" value="Sig_transdc_His_kin-like_C"/>
</dbReference>
<keyword evidence="3" id="KW-0597">Phosphoprotein</keyword>
<keyword evidence="6 14" id="KW-0418">Kinase</keyword>
<feature type="transmembrane region" description="Helical" evidence="10">
    <location>
        <begin position="264"/>
        <end position="284"/>
    </location>
</feature>
<dbReference type="SUPFAM" id="SSF55785">
    <property type="entry name" value="PYP-like sensor domain (PAS domain)"/>
    <property type="match status" value="4"/>
</dbReference>
<evidence type="ECO:0000256" key="7">
    <source>
        <dbReference type="ARBA" id="ARBA00022840"/>
    </source>
</evidence>
<dbReference type="EMBL" id="BAFH01000004">
    <property type="protein sequence ID" value="GAB64309.1"/>
    <property type="molecule type" value="Genomic_DNA"/>
</dbReference>
<dbReference type="Gene3D" id="1.10.287.130">
    <property type="match status" value="1"/>
</dbReference>
<dbReference type="PANTHER" id="PTHR43065:SF10">
    <property type="entry name" value="PEROXIDE STRESS-ACTIVATED HISTIDINE KINASE MAK3"/>
    <property type="match status" value="1"/>
</dbReference>
<feature type="domain" description="PAC" evidence="13">
    <location>
        <begin position="379"/>
        <end position="431"/>
    </location>
</feature>
<dbReference type="STRING" id="247490.KSU1_D1000"/>
<dbReference type="PANTHER" id="PTHR43065">
    <property type="entry name" value="SENSOR HISTIDINE KINASE"/>
    <property type="match status" value="1"/>
</dbReference>
<dbReference type="InterPro" id="IPR003661">
    <property type="entry name" value="HisK_dim/P_dom"/>
</dbReference>
<evidence type="ECO:0000256" key="10">
    <source>
        <dbReference type="SAM" id="Phobius"/>
    </source>
</evidence>
<evidence type="ECO:0000256" key="5">
    <source>
        <dbReference type="ARBA" id="ARBA00022741"/>
    </source>
</evidence>
<dbReference type="Pfam" id="PF00512">
    <property type="entry name" value="HisKA"/>
    <property type="match status" value="1"/>
</dbReference>
<dbReference type="Pfam" id="PF00989">
    <property type="entry name" value="PAS"/>
    <property type="match status" value="1"/>
</dbReference>
<dbReference type="CDD" id="cd00130">
    <property type="entry name" value="PAS"/>
    <property type="match status" value="4"/>
</dbReference>
<gene>
    <name evidence="14" type="ORF">KSU1_D1000</name>
</gene>
<feature type="transmembrane region" description="Helical" evidence="10">
    <location>
        <begin position="187"/>
        <end position="212"/>
    </location>
</feature>
<evidence type="ECO:0000313" key="15">
    <source>
        <dbReference type="Proteomes" id="UP000002985"/>
    </source>
</evidence>
<dbReference type="eggNOG" id="COG5000">
    <property type="taxonomic scope" value="Bacteria"/>
</dbReference>
<proteinExistence type="predicted"/>
<keyword evidence="10" id="KW-0812">Transmembrane</keyword>
<feature type="transmembrane region" description="Helical" evidence="10">
    <location>
        <begin position="21"/>
        <end position="41"/>
    </location>
</feature>
<keyword evidence="15" id="KW-1185">Reference proteome</keyword>
<organism evidence="14 15">
    <name type="scientific">Candidatus Jettenia caeni</name>
    <dbReference type="NCBI Taxonomy" id="247490"/>
    <lineage>
        <taxon>Bacteria</taxon>
        <taxon>Pseudomonadati</taxon>
        <taxon>Planctomycetota</taxon>
        <taxon>Candidatus Brocadiia</taxon>
        <taxon>Candidatus Brocadiales</taxon>
        <taxon>Candidatus Brocadiaceae</taxon>
        <taxon>Candidatus Jettenia</taxon>
    </lineage>
</organism>
<dbReference type="PRINTS" id="PR00344">
    <property type="entry name" value="BCTRLSENSOR"/>
</dbReference>
<feature type="domain" description="PAS" evidence="12">
    <location>
        <begin position="845"/>
        <end position="915"/>
    </location>
</feature>
<dbReference type="Pfam" id="PF08448">
    <property type="entry name" value="PAS_4"/>
    <property type="match status" value="2"/>
</dbReference>
<dbReference type="Gene3D" id="3.30.565.10">
    <property type="entry name" value="Histidine kinase-like ATPase, C-terminal domain"/>
    <property type="match status" value="1"/>
</dbReference>
<feature type="domain" description="PAS" evidence="12">
    <location>
        <begin position="713"/>
        <end position="789"/>
    </location>
</feature>
<dbReference type="eggNOG" id="COG4191">
    <property type="taxonomic scope" value="Bacteria"/>
</dbReference>
<dbReference type="SMART" id="SM00086">
    <property type="entry name" value="PAC"/>
    <property type="match status" value="4"/>
</dbReference>
<dbReference type="PROSITE" id="PS50109">
    <property type="entry name" value="HIS_KIN"/>
    <property type="match status" value="1"/>
</dbReference>
<evidence type="ECO:0000256" key="4">
    <source>
        <dbReference type="ARBA" id="ARBA00022679"/>
    </source>
</evidence>
<dbReference type="GO" id="GO:0006355">
    <property type="term" value="P:regulation of DNA-templated transcription"/>
    <property type="evidence" value="ECO:0007669"/>
    <property type="project" value="InterPro"/>
</dbReference>
<dbReference type="SUPFAM" id="SSF47384">
    <property type="entry name" value="Homodimeric domain of signal transducing histidine kinase"/>
    <property type="match status" value="1"/>
</dbReference>
<keyword evidence="5" id="KW-0547">Nucleotide-binding</keyword>
<dbReference type="SMART" id="SM00091">
    <property type="entry name" value="PAS"/>
    <property type="match status" value="5"/>
</dbReference>
<dbReference type="PROSITE" id="PS50112">
    <property type="entry name" value="PAS"/>
    <property type="match status" value="3"/>
</dbReference>
<dbReference type="InterPro" id="IPR000014">
    <property type="entry name" value="PAS"/>
</dbReference>
<evidence type="ECO:0000259" key="11">
    <source>
        <dbReference type="PROSITE" id="PS50109"/>
    </source>
</evidence>
<evidence type="ECO:0000259" key="13">
    <source>
        <dbReference type="PROSITE" id="PS50113"/>
    </source>
</evidence>
<feature type="transmembrane region" description="Helical" evidence="10">
    <location>
        <begin position="53"/>
        <end position="71"/>
    </location>
</feature>
<evidence type="ECO:0000313" key="14">
    <source>
        <dbReference type="EMBL" id="GAB64309.1"/>
    </source>
</evidence>
<keyword evidence="7" id="KW-0067">ATP-binding</keyword>
<dbReference type="Gene3D" id="3.30.450.20">
    <property type="entry name" value="PAS domain"/>
    <property type="match status" value="4"/>
</dbReference>
<dbReference type="InterPro" id="IPR035965">
    <property type="entry name" value="PAS-like_dom_sf"/>
</dbReference>
<keyword evidence="10" id="KW-1133">Transmembrane helix</keyword>
<feature type="domain" description="PAS" evidence="12">
    <location>
        <begin position="303"/>
        <end position="375"/>
    </location>
</feature>
<feature type="domain" description="PAC" evidence="13">
    <location>
        <begin position="916"/>
        <end position="969"/>
    </location>
</feature>
<accession>I3IRG4</accession>
<evidence type="ECO:0000256" key="8">
    <source>
        <dbReference type="ARBA" id="ARBA00023012"/>
    </source>
</evidence>
<dbReference type="InterPro" id="IPR000700">
    <property type="entry name" value="PAS-assoc_C"/>
</dbReference>
<reference evidence="14 15" key="1">
    <citation type="journal article" date="2012" name="FEBS Lett.">
        <title>Anammox organism KSU-1 expresses a NirK-type copper-containing nitrite reductase instead of a NirS-type with cytochrome cd1.</title>
        <authorList>
            <person name="Hira D."/>
            <person name="Toh H."/>
            <person name="Migita C.T."/>
            <person name="Okubo H."/>
            <person name="Nishiyama T."/>
            <person name="Hattori M."/>
            <person name="Furukawa K."/>
            <person name="Fujii T."/>
        </authorList>
    </citation>
    <scope>NUCLEOTIDE SEQUENCE [LARGE SCALE GENOMIC DNA]</scope>
</reference>
<dbReference type="SUPFAM" id="SSF55874">
    <property type="entry name" value="ATPase domain of HSP90 chaperone/DNA topoisomerase II/histidine kinase"/>
    <property type="match status" value="1"/>
</dbReference>
<dbReference type="InterPro" id="IPR036097">
    <property type="entry name" value="HisK_dim/P_sf"/>
</dbReference>
<keyword evidence="10" id="KW-0472">Membrane</keyword>
<dbReference type="NCBIfam" id="TIGR00229">
    <property type="entry name" value="sensory_box"/>
    <property type="match status" value="4"/>
</dbReference>
<dbReference type="CDD" id="cd00082">
    <property type="entry name" value="HisKA"/>
    <property type="match status" value="1"/>
</dbReference>
<dbReference type="GO" id="GO:0005524">
    <property type="term" value="F:ATP binding"/>
    <property type="evidence" value="ECO:0007669"/>
    <property type="project" value="UniProtKB-KW"/>
</dbReference>
<evidence type="ECO:0000256" key="6">
    <source>
        <dbReference type="ARBA" id="ARBA00022777"/>
    </source>
</evidence>
<dbReference type="InterPro" id="IPR001610">
    <property type="entry name" value="PAC"/>
</dbReference>
<feature type="domain" description="PAC" evidence="13">
    <location>
        <begin position="792"/>
        <end position="844"/>
    </location>
</feature>
<sequence length="1210" mass="137245">MTPQFHLRWASLFRSFSRSSGIIAFMVSLSVLVGWIFDIAALKSFNLDPATTMKANTAISFTLVSVSLWLIQMKRANQWTSRIALGCACTVSLIGLLTLIEYSTGWDIGIDQLVFQDHGIAFGISSPGRMSPIAALNFFLIGIALVFLNTKNQKHYRFVQVLIFIIISISFPILIGYFYSIKPLYRIAFYIGIAVHTAILFFILCIGILSLYPNRGLMALLTSVSDGGRLARRLLSATVLILPFLGLLRLLGERQEVYNTEFGLSIQVVFSVVIFVFLIWRSAIALERKGIEYKQTEEQLYEATQRLKFHMENSPLAVVEWNSDYRITRWNDKAEVIFGWNSKEVLGKRIDELRWVYEEDWDKVQQVMADMLDVSRPSNINKNRNYRKDGSVIYCEWYNSALLDASGKLVSVLSLVLDVTERKQMEKKFQESHRTLEALMECIPEGITIADAPDVHTRMISKYGIQLTGRSQKELKGIPAEIHVQQWDILHPDGITPATSEELPLTRATQKGEVIMDEEWIIRQPDGKKITVLCNAGPIKDENGTITGGIIAWRDITGRKQMEEEIRSIAKFPLENPYPVLRIAQNGTLLYANPTSQLLLDEWNCDIGQNIPDFLYRFIRDAFDSRKIRKGIEIEYKDKVFSFTIVPVMNTNYVNLYGADITEQKQTENKLKKHEKQLEELVKIRTAELEVSNEQLHQKIEERKQAEDILEKERHFLKTILDTIEVGIVACNSHGILTLFNRATQELHGLPVEPLPAEQWADHYDLYLPDGVTKMEKDQIPLFRALQGETVRDAELMIIPKRGAVRLMLSSGQPLIDRYGKKFGAVVVMHDITERKRAEEALRASENKYRLLVENLPQRIFYKDKNLSYVSCNEVAARDLQIRPEDISEKTDYDLFPKELADKYRADDKRIMESGKREDIDEIFITHGKELVLHTVKTPIKDEKGNTIGILGCSLDITEKITLQKEAEQSRHLASLGELAAGVGHEINNPITGVINCAQMLFNKSQEGSRERNLASRIIKEGDRIARIVHSLLSFAQPGGREKKGIISIHEILSDTLILTGAQLRKEGIRLKMDIPQTLPKIIANAQLIQQVFLNAINNARYALNQKYPDTHDDKILEISGEEAVFNNGPSIKITFYDHGTGIPAHIRNKVMNPFFTTKPAGKGTGLGLSISHGIIRDHDGKLIIDSVEGRFTKISVILPVKPYARPTTV</sequence>
<evidence type="ECO:0000256" key="9">
    <source>
        <dbReference type="SAM" id="Coils"/>
    </source>
</evidence>
<comment type="catalytic activity">
    <reaction evidence="1">
        <text>ATP + protein L-histidine = ADP + protein N-phospho-L-histidine.</text>
        <dbReference type="EC" id="2.7.13.3"/>
    </reaction>
</comment>
<evidence type="ECO:0000256" key="1">
    <source>
        <dbReference type="ARBA" id="ARBA00000085"/>
    </source>
</evidence>
<evidence type="ECO:0000259" key="12">
    <source>
        <dbReference type="PROSITE" id="PS50112"/>
    </source>
</evidence>
<dbReference type="OrthoDB" id="9773246at2"/>
<evidence type="ECO:0000256" key="3">
    <source>
        <dbReference type="ARBA" id="ARBA00022553"/>
    </source>
</evidence>
<dbReference type="EC" id="2.7.13.3" evidence="2"/>
<dbReference type="InterPro" id="IPR003594">
    <property type="entry name" value="HATPase_dom"/>
</dbReference>
<keyword evidence="4" id="KW-0808">Transferase</keyword>
<dbReference type="SMART" id="SM00388">
    <property type="entry name" value="HisKA"/>
    <property type="match status" value="1"/>
</dbReference>
<dbReference type="Pfam" id="PF13426">
    <property type="entry name" value="PAS_9"/>
    <property type="match status" value="1"/>
</dbReference>
<dbReference type="Proteomes" id="UP000002985">
    <property type="component" value="Unassembled WGS sequence"/>
</dbReference>
<dbReference type="SMART" id="SM00387">
    <property type="entry name" value="HATPase_c"/>
    <property type="match status" value="1"/>
</dbReference>
<dbReference type="InterPro" id="IPR013767">
    <property type="entry name" value="PAS_fold"/>
</dbReference>
<feature type="transmembrane region" description="Helical" evidence="10">
    <location>
        <begin position="161"/>
        <end position="181"/>
    </location>
</feature>
<dbReference type="GO" id="GO:0000155">
    <property type="term" value="F:phosphorelay sensor kinase activity"/>
    <property type="evidence" value="ECO:0007669"/>
    <property type="project" value="InterPro"/>
</dbReference>
<dbReference type="InterPro" id="IPR036890">
    <property type="entry name" value="HATPase_C_sf"/>
</dbReference>
<dbReference type="PROSITE" id="PS50113">
    <property type="entry name" value="PAC"/>
    <property type="match status" value="4"/>
</dbReference>
<keyword evidence="8" id="KW-0902">Two-component regulatory system</keyword>
<keyword evidence="9" id="KW-0175">Coiled coil</keyword>
<dbReference type="InterPro" id="IPR013656">
    <property type="entry name" value="PAS_4"/>
</dbReference>
<feature type="domain" description="Histidine kinase" evidence="11">
    <location>
        <begin position="982"/>
        <end position="1203"/>
    </location>
</feature>
<dbReference type="AlphaFoldDB" id="I3IRG4"/>
<feature type="transmembrane region" description="Helical" evidence="10">
    <location>
        <begin position="83"/>
        <end position="100"/>
    </location>
</feature>
<dbReference type="eggNOG" id="COG2205">
    <property type="taxonomic scope" value="Bacteria"/>
</dbReference>
<evidence type="ECO:0000256" key="2">
    <source>
        <dbReference type="ARBA" id="ARBA00012438"/>
    </source>
</evidence>